<dbReference type="EMBL" id="VYZN01000009">
    <property type="protein sequence ID" value="KAE9543078.1"/>
    <property type="molecule type" value="Genomic_DNA"/>
</dbReference>
<dbReference type="FunFam" id="2.120.10.30:FF:000045">
    <property type="entry name" value="Blast:Protein yellow"/>
    <property type="match status" value="1"/>
</dbReference>
<dbReference type="AlphaFoldDB" id="A0A6G0U1T7"/>
<gene>
    <name evidence="4" type="ORF">AGLY_002989</name>
</gene>
<evidence type="ECO:0000256" key="3">
    <source>
        <dbReference type="ARBA" id="ARBA00022525"/>
    </source>
</evidence>
<sequence length="502" mass="56005">IIYTLKTDNEGQRAKGIIQLLLTIPSFYSSITGHLHHNYAHLAKVYGMSEQTSDRVRFTSYRSRSDRISISFSNMNSATAVLLACAVTIVTGSGNLQVVNEWTLLQYDVPFNYPNADSYKPEVTISTGIEIGWDRIFITTPRLFNGNPATLAWVPRNRAGVNYDTHKSPLLQAYPNWEWHSEASSGDILTTSTPNCSSLISVFRVRADRCNRLWVLDSGVMDSIETFKTVCPPKLLVFDMRTDRVVRSVTLPAEILRPNTLLTNLVIDDQVEVSHLQDGFLGDCDNVFVYMTDSTNPGILVYDARRDTAWRLSHPYMFPDPDFGTFSVAGESFTLMDGVIGLALSPFGSVGRRLYFQPFASDRLFSVPTSALKAGPNLGDDADLPVSLVGHKSSQAAPLAVDPKDGALIFSPVSETALATWIPGSVEHGVLAYSPEELQFVLDIRSADRDQGAIWVISTRLQRFFKKTLDKREVNIRIMRIVRVPEFLPYAFNNNNSLLLFK</sequence>
<evidence type="ECO:0008006" key="6">
    <source>
        <dbReference type="Google" id="ProtNLM"/>
    </source>
</evidence>
<accession>A0A6G0U1T7</accession>
<comment type="caution">
    <text evidence="4">The sequence shown here is derived from an EMBL/GenBank/DDBJ whole genome shotgun (WGS) entry which is preliminary data.</text>
</comment>
<evidence type="ECO:0000313" key="5">
    <source>
        <dbReference type="Proteomes" id="UP000475862"/>
    </source>
</evidence>
<dbReference type="PANTHER" id="PTHR10009:SF19">
    <property type="entry name" value="RE55542P"/>
    <property type="match status" value="1"/>
</dbReference>
<keyword evidence="5" id="KW-1185">Reference proteome</keyword>
<dbReference type="Proteomes" id="UP000475862">
    <property type="component" value="Unassembled WGS sequence"/>
</dbReference>
<evidence type="ECO:0000256" key="2">
    <source>
        <dbReference type="ARBA" id="ARBA00009127"/>
    </source>
</evidence>
<dbReference type="Gene3D" id="2.120.10.30">
    <property type="entry name" value="TolB, C-terminal domain"/>
    <property type="match status" value="1"/>
</dbReference>
<proteinExistence type="inferred from homology"/>
<protein>
    <recommendedName>
        <fullName evidence="6">Bee-milk protein</fullName>
    </recommendedName>
</protein>
<dbReference type="InterPro" id="IPR017996">
    <property type="entry name" value="MRJP/yellow-related"/>
</dbReference>
<keyword evidence="3" id="KW-0964">Secreted</keyword>
<dbReference type="GO" id="GO:0005576">
    <property type="term" value="C:extracellular region"/>
    <property type="evidence" value="ECO:0007669"/>
    <property type="project" value="UniProtKB-SubCell"/>
</dbReference>
<reference evidence="4 5" key="1">
    <citation type="submission" date="2019-08" db="EMBL/GenBank/DDBJ databases">
        <title>The genome of the soybean aphid Biotype 1, its phylome, world population structure and adaptation to the North American continent.</title>
        <authorList>
            <person name="Giordano R."/>
            <person name="Donthu R.K."/>
            <person name="Hernandez A.G."/>
            <person name="Wright C.L."/>
            <person name="Zimin A.V."/>
        </authorList>
    </citation>
    <scope>NUCLEOTIDE SEQUENCE [LARGE SCALE GENOMIC DNA]</scope>
    <source>
        <tissue evidence="4">Whole aphids</tissue>
    </source>
</reference>
<dbReference type="PANTHER" id="PTHR10009">
    <property type="entry name" value="PROTEIN YELLOW-RELATED"/>
    <property type="match status" value="1"/>
</dbReference>
<evidence type="ECO:0000256" key="1">
    <source>
        <dbReference type="ARBA" id="ARBA00004613"/>
    </source>
</evidence>
<feature type="non-terminal residue" evidence="4">
    <location>
        <position position="1"/>
    </location>
</feature>
<dbReference type="InterPro" id="IPR011042">
    <property type="entry name" value="6-blade_b-propeller_TolB-like"/>
</dbReference>
<organism evidence="4 5">
    <name type="scientific">Aphis glycines</name>
    <name type="common">Soybean aphid</name>
    <dbReference type="NCBI Taxonomy" id="307491"/>
    <lineage>
        <taxon>Eukaryota</taxon>
        <taxon>Metazoa</taxon>
        <taxon>Ecdysozoa</taxon>
        <taxon>Arthropoda</taxon>
        <taxon>Hexapoda</taxon>
        <taxon>Insecta</taxon>
        <taxon>Pterygota</taxon>
        <taxon>Neoptera</taxon>
        <taxon>Paraneoptera</taxon>
        <taxon>Hemiptera</taxon>
        <taxon>Sternorrhyncha</taxon>
        <taxon>Aphidomorpha</taxon>
        <taxon>Aphidoidea</taxon>
        <taxon>Aphididae</taxon>
        <taxon>Aphidini</taxon>
        <taxon>Aphis</taxon>
        <taxon>Aphis</taxon>
    </lineage>
</organism>
<evidence type="ECO:0000313" key="4">
    <source>
        <dbReference type="EMBL" id="KAE9543078.1"/>
    </source>
</evidence>
<name>A0A6G0U1T7_APHGL</name>
<dbReference type="Pfam" id="PF03022">
    <property type="entry name" value="MRJP"/>
    <property type="match status" value="1"/>
</dbReference>
<comment type="subcellular location">
    <subcellularLocation>
        <location evidence="1">Secreted</location>
    </subcellularLocation>
</comment>
<dbReference type="OrthoDB" id="7776143at2759"/>
<comment type="similarity">
    <text evidence="2">Belongs to the major royal jelly protein family.</text>
</comment>